<protein>
    <submittedName>
        <fullName evidence="6">NADH-quinone oxidoreductase subunit M</fullName>
        <ecNumber evidence="6">1.6.5.11</ecNumber>
    </submittedName>
</protein>
<organism evidence="6 7">
    <name type="scientific">Rubripirellula tenax</name>
    <dbReference type="NCBI Taxonomy" id="2528015"/>
    <lineage>
        <taxon>Bacteria</taxon>
        <taxon>Pseudomonadati</taxon>
        <taxon>Planctomycetota</taxon>
        <taxon>Planctomycetia</taxon>
        <taxon>Pirellulales</taxon>
        <taxon>Pirellulaceae</taxon>
        <taxon>Rubripirellula</taxon>
    </lineage>
</organism>
<feature type="transmembrane region" description="Helical" evidence="4">
    <location>
        <begin position="83"/>
        <end position="103"/>
    </location>
</feature>
<dbReference type="RefSeq" id="WP_146462577.1">
    <property type="nucleotide sequence ID" value="NZ_SJPW01000016.1"/>
</dbReference>
<dbReference type="PANTHER" id="PTHR43507">
    <property type="entry name" value="NADH-UBIQUINONE OXIDOREDUCTASE CHAIN 4"/>
    <property type="match status" value="1"/>
</dbReference>
<gene>
    <name evidence="6" type="primary">nuoM</name>
    <name evidence="6" type="ORF">Poly51_62590</name>
</gene>
<name>A0A5C6E425_9BACT</name>
<feature type="transmembrane region" description="Helical" evidence="4">
    <location>
        <begin position="6"/>
        <end position="23"/>
    </location>
</feature>
<dbReference type="GO" id="GO:0048039">
    <property type="term" value="F:ubiquinone binding"/>
    <property type="evidence" value="ECO:0007669"/>
    <property type="project" value="TreeGrafter"/>
</dbReference>
<dbReference type="GO" id="GO:0042773">
    <property type="term" value="P:ATP synthesis coupled electron transport"/>
    <property type="evidence" value="ECO:0007669"/>
    <property type="project" value="InterPro"/>
</dbReference>
<evidence type="ECO:0000313" key="7">
    <source>
        <dbReference type="Proteomes" id="UP000318288"/>
    </source>
</evidence>
<feature type="transmembrane region" description="Helical" evidence="4">
    <location>
        <begin position="35"/>
        <end position="52"/>
    </location>
</feature>
<reference evidence="6 7" key="1">
    <citation type="submission" date="2019-02" db="EMBL/GenBank/DDBJ databases">
        <title>Deep-cultivation of Planctomycetes and their phenomic and genomic characterization uncovers novel biology.</title>
        <authorList>
            <person name="Wiegand S."/>
            <person name="Jogler M."/>
            <person name="Boedeker C."/>
            <person name="Pinto D."/>
            <person name="Vollmers J."/>
            <person name="Rivas-Marin E."/>
            <person name="Kohn T."/>
            <person name="Peeters S.H."/>
            <person name="Heuer A."/>
            <person name="Rast P."/>
            <person name="Oberbeckmann S."/>
            <person name="Bunk B."/>
            <person name="Jeske O."/>
            <person name="Meyerdierks A."/>
            <person name="Storesund J.E."/>
            <person name="Kallscheuer N."/>
            <person name="Luecker S."/>
            <person name="Lage O.M."/>
            <person name="Pohl T."/>
            <person name="Merkel B.J."/>
            <person name="Hornburger P."/>
            <person name="Mueller R.-W."/>
            <person name="Bruemmer F."/>
            <person name="Labrenz M."/>
            <person name="Spormann A.M."/>
            <person name="Op Den Camp H."/>
            <person name="Overmann J."/>
            <person name="Amann R."/>
            <person name="Jetten M.S.M."/>
            <person name="Mascher T."/>
            <person name="Medema M.H."/>
            <person name="Devos D.P."/>
            <person name="Kaster A.-K."/>
            <person name="Ovreas L."/>
            <person name="Rohde M."/>
            <person name="Galperin M.Y."/>
            <person name="Jogler C."/>
        </authorList>
    </citation>
    <scope>NUCLEOTIDE SEQUENCE [LARGE SCALE GENOMIC DNA]</scope>
    <source>
        <strain evidence="6 7">Poly51</strain>
    </source>
</reference>
<feature type="transmembrane region" description="Helical" evidence="4">
    <location>
        <begin position="253"/>
        <end position="270"/>
    </location>
</feature>
<feature type="region of interest" description="Disordered" evidence="3">
    <location>
        <begin position="465"/>
        <end position="487"/>
    </location>
</feature>
<dbReference type="GO" id="GO:0012505">
    <property type="term" value="C:endomembrane system"/>
    <property type="evidence" value="ECO:0007669"/>
    <property type="project" value="UniProtKB-SubCell"/>
</dbReference>
<keyword evidence="7" id="KW-1185">Reference proteome</keyword>
<dbReference type="GO" id="GO:0008137">
    <property type="term" value="F:NADH dehydrogenase (ubiquinone) activity"/>
    <property type="evidence" value="ECO:0007669"/>
    <property type="project" value="InterPro"/>
</dbReference>
<feature type="transmembrane region" description="Helical" evidence="4">
    <location>
        <begin position="385"/>
        <end position="409"/>
    </location>
</feature>
<keyword evidence="4" id="KW-1133">Transmembrane helix</keyword>
<feature type="transmembrane region" description="Helical" evidence="4">
    <location>
        <begin position="189"/>
        <end position="206"/>
    </location>
</feature>
<keyword evidence="6" id="KW-0560">Oxidoreductase</keyword>
<evidence type="ECO:0000256" key="1">
    <source>
        <dbReference type="ARBA" id="ARBA00004127"/>
    </source>
</evidence>
<evidence type="ECO:0000259" key="5">
    <source>
        <dbReference type="Pfam" id="PF00361"/>
    </source>
</evidence>
<dbReference type="AlphaFoldDB" id="A0A5C6E425"/>
<dbReference type="EMBL" id="SJPW01000016">
    <property type="protein sequence ID" value="TWU43648.1"/>
    <property type="molecule type" value="Genomic_DNA"/>
</dbReference>
<evidence type="ECO:0000313" key="6">
    <source>
        <dbReference type="EMBL" id="TWU43648.1"/>
    </source>
</evidence>
<sequence length="487" mass="52704">MPELLLPWLELSILIPLVGAAVVKLPKNRDLARRLSIGFCVATLLCAVGEWVDFARLDTFEAHDHWDAVANLFHLDLLVIDELNAPLLPMVALLFLLTVLSTLRTKLDRFSLSSTLLYEATLLATFSCRANWLLIALLIAGAVFPWWEMRFRRNESTRVYTMHMIPFAICMIGGYWLLPADAETTPNDAGFLTLVAGAMLTVGALLRNGILPLHCWMTDMFERATLGTSLLHVLPMTGAYAAMRLVLPIAPSWALQSIAILSLITAVYAAGRALVETDGRKFFCYVLLSSSSLVLVGLELVTPIGLTGALCLWLSVGLSLGGLGLTLRSVEARVGRLSLDRFHGLAEHMPELSGLFLLTGLGSIGFPGTVGFIGAELLVEGAVSVYPIVGIAVVVAAAMTGIAIMQAYFRIFAGHSFSTSIAMKAKPSERLAIVLLTLLIIGGGLWPAPGIHSRHHAAESLLQKRGEMRKPARTSDVEVAKSIDNAR</sequence>
<dbReference type="Pfam" id="PF00361">
    <property type="entry name" value="Proton_antipo_M"/>
    <property type="match status" value="1"/>
</dbReference>
<dbReference type="GO" id="GO:0003954">
    <property type="term" value="F:NADH dehydrogenase activity"/>
    <property type="evidence" value="ECO:0007669"/>
    <property type="project" value="TreeGrafter"/>
</dbReference>
<feature type="transmembrane region" description="Helical" evidence="4">
    <location>
        <begin position="430"/>
        <end position="448"/>
    </location>
</feature>
<dbReference type="Proteomes" id="UP000318288">
    <property type="component" value="Unassembled WGS sequence"/>
</dbReference>
<dbReference type="OrthoDB" id="238919at2"/>
<accession>A0A5C6E425</accession>
<keyword evidence="4" id="KW-0472">Membrane</keyword>
<dbReference type="PANTHER" id="PTHR43507:SF1">
    <property type="entry name" value="NADH-UBIQUINONE OXIDOREDUCTASE CHAIN 4"/>
    <property type="match status" value="1"/>
</dbReference>
<comment type="subcellular location">
    <subcellularLocation>
        <location evidence="1">Endomembrane system</location>
        <topology evidence="1">Multi-pass membrane protein</topology>
    </subcellularLocation>
    <subcellularLocation>
        <location evidence="2">Membrane</location>
        <topology evidence="2">Multi-pass membrane protein</topology>
    </subcellularLocation>
</comment>
<dbReference type="InterPro" id="IPR001750">
    <property type="entry name" value="ND/Mrp_TM"/>
</dbReference>
<feature type="transmembrane region" description="Helical" evidence="4">
    <location>
        <begin position="282"/>
        <end position="306"/>
    </location>
</feature>
<feature type="transmembrane region" description="Helical" evidence="4">
    <location>
        <begin position="226"/>
        <end position="247"/>
    </location>
</feature>
<dbReference type="InterPro" id="IPR003918">
    <property type="entry name" value="NADH_UbQ_OxRdtase"/>
</dbReference>
<feature type="transmembrane region" description="Helical" evidence="4">
    <location>
        <begin position="159"/>
        <end position="177"/>
    </location>
</feature>
<feature type="domain" description="NADH:quinone oxidoreductase/Mrp antiporter transmembrane" evidence="5">
    <location>
        <begin position="192"/>
        <end position="400"/>
    </location>
</feature>
<dbReference type="EC" id="1.6.5.11" evidence="6"/>
<evidence type="ECO:0000256" key="2">
    <source>
        <dbReference type="RuleBase" id="RU000320"/>
    </source>
</evidence>
<evidence type="ECO:0000256" key="3">
    <source>
        <dbReference type="SAM" id="MobiDB-lite"/>
    </source>
</evidence>
<feature type="transmembrane region" description="Helical" evidence="4">
    <location>
        <begin position="312"/>
        <end position="331"/>
    </location>
</feature>
<dbReference type="GO" id="GO:0016020">
    <property type="term" value="C:membrane"/>
    <property type="evidence" value="ECO:0007669"/>
    <property type="project" value="UniProtKB-SubCell"/>
</dbReference>
<evidence type="ECO:0000256" key="4">
    <source>
        <dbReference type="SAM" id="Phobius"/>
    </source>
</evidence>
<proteinExistence type="predicted"/>
<comment type="caution">
    <text evidence="6">The sequence shown here is derived from an EMBL/GenBank/DDBJ whole genome shotgun (WGS) entry which is preliminary data.</text>
</comment>
<dbReference type="GO" id="GO:0015990">
    <property type="term" value="P:electron transport coupled proton transport"/>
    <property type="evidence" value="ECO:0007669"/>
    <property type="project" value="TreeGrafter"/>
</dbReference>
<feature type="transmembrane region" description="Helical" evidence="4">
    <location>
        <begin position="352"/>
        <end position="373"/>
    </location>
</feature>
<keyword evidence="2 4" id="KW-0812">Transmembrane</keyword>